<dbReference type="InterPro" id="IPR011990">
    <property type="entry name" value="TPR-like_helical_dom_sf"/>
</dbReference>
<gene>
    <name evidence="4" type="ORF">AK812_SmicGene12140</name>
</gene>
<dbReference type="OMA" id="WEKELQY"/>
<evidence type="ECO:0000313" key="5">
    <source>
        <dbReference type="Proteomes" id="UP000186817"/>
    </source>
</evidence>
<reference evidence="4 5" key="1">
    <citation type="submission" date="2016-02" db="EMBL/GenBank/DDBJ databases">
        <title>Genome analysis of coral dinoflagellate symbionts highlights evolutionary adaptations to a symbiotic lifestyle.</title>
        <authorList>
            <person name="Aranda M."/>
            <person name="Li Y."/>
            <person name="Liew Y.J."/>
            <person name="Baumgarten S."/>
            <person name="Simakov O."/>
            <person name="Wilson M."/>
            <person name="Piel J."/>
            <person name="Ashoor H."/>
            <person name="Bougouffa S."/>
            <person name="Bajic V.B."/>
            <person name="Ryu T."/>
            <person name="Ravasi T."/>
            <person name="Bayer T."/>
            <person name="Micklem G."/>
            <person name="Kim H."/>
            <person name="Bhak J."/>
            <person name="Lajeunesse T.C."/>
            <person name="Voolstra C.R."/>
        </authorList>
    </citation>
    <scope>NUCLEOTIDE SEQUENCE [LARGE SCALE GENOMIC DNA]</scope>
    <source>
        <strain evidence="4 5">CCMP2467</strain>
    </source>
</reference>
<dbReference type="InterPro" id="IPR049900">
    <property type="entry name" value="PKS_mFAS_DH"/>
</dbReference>
<dbReference type="AlphaFoldDB" id="A0A1Q9EBF5"/>
<dbReference type="InterPro" id="IPR042104">
    <property type="entry name" value="PKS_dehydratase_sf"/>
</dbReference>
<accession>A0A1Q9EBF5</accession>
<feature type="domain" description="PKS/mFAS DH" evidence="3">
    <location>
        <begin position="172"/>
        <end position="414"/>
    </location>
</feature>
<feature type="region of interest" description="C-terminal hotdog fold" evidence="1">
    <location>
        <begin position="334"/>
        <end position="414"/>
    </location>
</feature>
<dbReference type="Gene3D" id="3.10.129.110">
    <property type="entry name" value="Polyketide synthase dehydratase"/>
    <property type="match status" value="1"/>
</dbReference>
<evidence type="ECO:0000259" key="3">
    <source>
        <dbReference type="PROSITE" id="PS52019"/>
    </source>
</evidence>
<dbReference type="Pfam" id="PF14765">
    <property type="entry name" value="PS-DH"/>
    <property type="match status" value="1"/>
</dbReference>
<comment type="caution">
    <text evidence="4">The sequence shown here is derived from an EMBL/GenBank/DDBJ whole genome shotgun (WGS) entry which is preliminary data.</text>
</comment>
<dbReference type="EMBL" id="LSRX01000201">
    <property type="protein sequence ID" value="OLQ04760.1"/>
    <property type="molecule type" value="Genomic_DNA"/>
</dbReference>
<evidence type="ECO:0000256" key="2">
    <source>
        <dbReference type="SAM" id="MobiDB-lite"/>
    </source>
</evidence>
<dbReference type="PROSITE" id="PS52019">
    <property type="entry name" value="PKS_MFAS_DH"/>
    <property type="match status" value="1"/>
</dbReference>
<dbReference type="InterPro" id="IPR049551">
    <property type="entry name" value="PKS_DH_C"/>
</dbReference>
<dbReference type="Proteomes" id="UP000186817">
    <property type="component" value="Unassembled WGS sequence"/>
</dbReference>
<evidence type="ECO:0000313" key="4">
    <source>
        <dbReference type="EMBL" id="OLQ04760.1"/>
    </source>
</evidence>
<feature type="region of interest" description="N-terminal hotdog fold" evidence="1">
    <location>
        <begin position="172"/>
        <end position="311"/>
    </location>
</feature>
<organism evidence="4 5">
    <name type="scientific">Symbiodinium microadriaticum</name>
    <name type="common">Dinoflagellate</name>
    <name type="synonym">Zooxanthella microadriatica</name>
    <dbReference type="NCBI Taxonomy" id="2951"/>
    <lineage>
        <taxon>Eukaryota</taxon>
        <taxon>Sar</taxon>
        <taxon>Alveolata</taxon>
        <taxon>Dinophyceae</taxon>
        <taxon>Suessiales</taxon>
        <taxon>Symbiodiniaceae</taxon>
        <taxon>Symbiodinium</taxon>
    </lineage>
</organism>
<evidence type="ECO:0000256" key="1">
    <source>
        <dbReference type="PROSITE-ProRule" id="PRU01363"/>
    </source>
</evidence>
<proteinExistence type="predicted"/>
<dbReference type="SUPFAM" id="SSF48452">
    <property type="entry name" value="TPR-like"/>
    <property type="match status" value="1"/>
</dbReference>
<dbReference type="OrthoDB" id="443972at2759"/>
<dbReference type="Gene3D" id="1.25.40.10">
    <property type="entry name" value="Tetratricopeptide repeat domain"/>
    <property type="match status" value="1"/>
</dbReference>
<name>A0A1Q9EBF5_SYMMI</name>
<protein>
    <recommendedName>
        <fullName evidence="3">PKS/mFAS DH domain-containing protein</fullName>
    </recommendedName>
</protein>
<comment type="caution">
    <text evidence="1">Lacks conserved residue(s) required for the propagation of feature annotation.</text>
</comment>
<sequence length="414" mass="44881">MFHTSQKDLVFPAGVSHTLQPPRQSKDFAPPPPAFRAGVRPNMADAALMSAESIMADAKAMFPETPTTSDFLIGYDAPKAQMVSYQQRLLYKSKASEALALAKDALVSFRRAGESAKKVSALKVVVEASMAMERSFDAMMAASDELAMIKRTGNKQAEVDVAEMLSEVQLARGDAGSASQSLNDALALYRELGKKEGEARILRTLAGLKLKTERYKESLSMAQQGLGLFKELGDSKGESDCQKIINRAYAASGEMEKAPNRNDALKALEDLASAVENRDKGQWKTAIVELNKSSAYTQHDVQQIFGSALKKDRQAAASFLQQMGIRSSGSAPELIIREVTKVFTYIGFRVGGLGYGPRFRCLNPTHVAGVEGDLASLKAIACLQISDEADDWEKELQYHPGILDGCLQSQSALG</sequence>
<keyword evidence="5" id="KW-1185">Reference proteome</keyword>
<feature type="region of interest" description="Disordered" evidence="2">
    <location>
        <begin position="13"/>
        <end position="36"/>
    </location>
</feature>